<sequence length="1462" mass="161228">MSYTRGTRKKHLARHRSTPVLANNSRWSDTSSLGAMDSPKPPTATQKDLRRDISFHVATPDRSAFIGADDSPTSESGDQFFLSGWNGRVEDYSYQSIFSSDDGDSLTGSQFSAVLASAPHVFVRPPFEAVGESAFENSDSDSLPHSSMNTTIDKDVHRFPSTSPLYTKDPPTAAPTTLGAHQEASHIPQDIPDPQQAYFDYASDSGSDLSSCATTPTNTSAIRHRHSLTLSPTMSGSTTSSNRQALDNISNRPNPRKRRKSWNPSESPVRGGTENHPIDNNAPVASSSVDMRSTSPSPAEAGTSSGPADTVQTSAAGEFSLHPTSLRSASAPGPVASSSADAPNRVTISKRVSFARIPVHTAATPPEPLPSTPSSLQEQRNTPGDLNQSRARTSAASTEPATPVSAPSTAPAPATSTPVARSALVSSAAERTPVTSAVVVYGQEPPAQEPPVQEMLVPESPVPEPPVPEPPVPEPPAQEPPVPGPPAQEPPVQETLVPESQVQEPPVPEPPMQEPSAQEPHVQEPRVEQEQPPQVAEENEPAVEEFHSPEEHLPMEDSCSTEESHPTEEPPSLDEQELRRHSDTFERSTREQHEGYRHRPNPVVTRYSSLSERCRRLFTALTAECNKVDALKTDVANLNQTITRLESTTVPKQDLVTASDTYAMLKEANTKLRCKLNSSKKDLLSTMTGLADRLEALHRGVQDAQSHDDGLWDDKDGVPSSLSCELERQEIKINETVDEANKLTLRIFKLTDEKNEQAGELEALQCNIKDSFTHSDNLKDQGVVDGVQKPGVQEPASVVDNIVVSGDPVQKSPHDVIDDEKDALRQSVERLEAQIVKLQRAEKVATKRIADSKATEVILRERIAGLEEKLEYSQETTKERMDELLGALDQAQQERTRAVADLEAKQEVLAEKSAQQLDLSACVTSLESQLKSAKIEKSQISSTLTSSQEEISVLTATVARLESAVKDKDDEILALSNQVKLGGSQASSKVRDLECQLEAVNKEFKQLENNHTHTKIALNVANRLKATGDENLAEAKAQIHQLKTQLETDHAQLLGEQEAAESGRKELEGQIRALAGQVLTCTAYTPIEVLLSGLQQSIDTLKTTQAELKRARASVSAKFKEECNRVESLQSQLSAEREDRERERLAHKSDLDSYVLMSETLQKENDDLSKAEASNAAKLLEATRARARLESSERVLAERCRSLEALQERESLHQSSNASESLRSAELNLLKREKERLQLSHDREIERLKLEIESERQRRLDSENELARGRRRETERHAESRHDSYRDSYRDYEPHRRRESGDNVRVNINIGSDSGYGGKDPALVSLARQKIEMFLANERYRRCAGSMTGAAHDDEYNRLQLYLVDSMGVEHARRILTMLTRQLGQPVTALPNEIDKLVGNKEVLRKSLEFIDDVVRYSNNDPDGPGIRAEPGSIQWSSNLNSEMSHLKRTLYKSHTGRRLRY</sequence>
<organism evidence="4 5">
    <name type="scientific">Yarrowia lipolytica</name>
    <name type="common">Candida lipolytica</name>
    <dbReference type="NCBI Taxonomy" id="4952"/>
    <lineage>
        <taxon>Eukaryota</taxon>
        <taxon>Fungi</taxon>
        <taxon>Dikarya</taxon>
        <taxon>Ascomycota</taxon>
        <taxon>Saccharomycotina</taxon>
        <taxon>Dipodascomycetes</taxon>
        <taxon>Dipodascales</taxon>
        <taxon>Dipodascales incertae sedis</taxon>
        <taxon>Yarrowia</taxon>
    </lineage>
</organism>
<feature type="coiled-coil region" evidence="2">
    <location>
        <begin position="958"/>
        <end position="1052"/>
    </location>
</feature>
<feature type="region of interest" description="Disordered" evidence="3">
    <location>
        <begin position="134"/>
        <end position="311"/>
    </location>
</feature>
<evidence type="ECO:0000313" key="4">
    <source>
        <dbReference type="EMBL" id="AOW06357.1"/>
    </source>
</evidence>
<name>A0A1D8NL42_YARLL</name>
<feature type="compositionally biased region" description="Polar residues" evidence="3">
    <location>
        <begin position="204"/>
        <end position="221"/>
    </location>
</feature>
<gene>
    <name evidence="4" type="ORF">YALI1_E40097g</name>
</gene>
<evidence type="ECO:0000256" key="3">
    <source>
        <dbReference type="SAM" id="MobiDB-lite"/>
    </source>
</evidence>
<feature type="region of interest" description="Disordered" evidence="3">
    <location>
        <begin position="324"/>
        <end position="344"/>
    </location>
</feature>
<dbReference type="OMA" id="NESDEAH"/>
<keyword evidence="1" id="KW-0945">Host-virus interaction</keyword>
<feature type="compositionally biased region" description="Polar residues" evidence="3">
    <location>
        <begin position="135"/>
        <end position="151"/>
    </location>
</feature>
<accession>A0A1D8NL42</accession>
<dbReference type="GeneID" id="2912832"/>
<dbReference type="RefSeq" id="XP_504747.3">
    <property type="nucleotide sequence ID" value="XM_504747.3"/>
</dbReference>
<feature type="region of interest" description="Disordered" evidence="3">
    <location>
        <begin position="356"/>
        <end position="602"/>
    </location>
</feature>
<dbReference type="VEuPathDB" id="FungiDB:YALI1_E40097g"/>
<dbReference type="KEGG" id="yli:2912832"/>
<evidence type="ECO:0000313" key="5">
    <source>
        <dbReference type="Proteomes" id="UP000182444"/>
    </source>
</evidence>
<feature type="compositionally biased region" description="Polar residues" evidence="3">
    <location>
        <begin position="283"/>
        <end position="311"/>
    </location>
</feature>
<feature type="coiled-coil region" evidence="2">
    <location>
        <begin position="814"/>
        <end position="848"/>
    </location>
</feature>
<dbReference type="VEuPathDB" id="FungiDB:YALI0_E33825g"/>
<dbReference type="Gene3D" id="1.10.287.1490">
    <property type="match status" value="1"/>
</dbReference>
<dbReference type="EMBL" id="CP017557">
    <property type="protein sequence ID" value="AOW06357.1"/>
    <property type="molecule type" value="Genomic_DNA"/>
</dbReference>
<feature type="compositionally biased region" description="Basic and acidic residues" evidence="3">
    <location>
        <begin position="576"/>
        <end position="597"/>
    </location>
</feature>
<feature type="coiled-coil region" evidence="2">
    <location>
        <begin position="1091"/>
        <end position="1146"/>
    </location>
</feature>
<feature type="compositionally biased region" description="Low complexity" evidence="3">
    <location>
        <begin position="389"/>
        <end position="423"/>
    </location>
</feature>
<dbReference type="PANTHER" id="PTHR13037">
    <property type="entry name" value="FORMIN"/>
    <property type="match status" value="1"/>
</dbReference>
<feature type="compositionally biased region" description="Polar residues" evidence="3">
    <location>
        <begin position="20"/>
        <end position="33"/>
    </location>
</feature>
<protein>
    <submittedName>
        <fullName evidence="4">Uncharacterized protein</fullName>
    </submittedName>
</protein>
<dbReference type="PANTHER" id="PTHR13037:SF24">
    <property type="entry name" value="POLYCOMB PROTEIN PCL-RELATED"/>
    <property type="match status" value="1"/>
</dbReference>
<feature type="compositionally biased region" description="Polar residues" evidence="3">
    <location>
        <begin position="228"/>
        <end position="253"/>
    </location>
</feature>
<feature type="compositionally biased region" description="Low complexity" evidence="3">
    <location>
        <begin position="328"/>
        <end position="343"/>
    </location>
</feature>
<dbReference type="eggNOG" id="ENOG502RS1I">
    <property type="taxonomic scope" value="Eukaryota"/>
</dbReference>
<dbReference type="Proteomes" id="UP000182444">
    <property type="component" value="Chromosome 1E"/>
</dbReference>
<proteinExistence type="predicted"/>
<keyword evidence="2" id="KW-0175">Coiled coil</keyword>
<feature type="compositionally biased region" description="Low complexity" evidence="3">
    <location>
        <begin position="443"/>
        <end position="459"/>
    </location>
</feature>
<feature type="compositionally biased region" description="Low complexity" evidence="3">
    <location>
        <begin position="490"/>
        <end position="504"/>
    </location>
</feature>
<reference evidence="4 5" key="1">
    <citation type="journal article" date="2016" name="PLoS ONE">
        <title>Sequence Assembly of Yarrowia lipolytica Strain W29/CLIB89 Shows Transposable Element Diversity.</title>
        <authorList>
            <person name="Magnan C."/>
            <person name="Yu J."/>
            <person name="Chang I."/>
            <person name="Jahn E."/>
            <person name="Kanomata Y."/>
            <person name="Wu J."/>
            <person name="Zeller M."/>
            <person name="Oakes M."/>
            <person name="Baldi P."/>
            <person name="Sandmeyer S."/>
        </authorList>
    </citation>
    <scope>NUCLEOTIDE SEQUENCE [LARGE SCALE GENOMIC DNA]</scope>
    <source>
        <strain evidence="5">CLIB89(W29)</strain>
    </source>
</reference>
<feature type="region of interest" description="Disordered" evidence="3">
    <location>
        <begin position="1"/>
        <end position="49"/>
    </location>
</feature>
<evidence type="ECO:0000256" key="1">
    <source>
        <dbReference type="ARBA" id="ARBA00022581"/>
    </source>
</evidence>
<evidence type="ECO:0000256" key="2">
    <source>
        <dbReference type="SAM" id="Coils"/>
    </source>
</evidence>
<feature type="compositionally biased region" description="Basic residues" evidence="3">
    <location>
        <begin position="1"/>
        <end position="17"/>
    </location>
</feature>
<feature type="region of interest" description="Disordered" evidence="3">
    <location>
        <begin position="1256"/>
        <end position="1300"/>
    </location>
</feature>
<feature type="compositionally biased region" description="Basic and acidic residues" evidence="3">
    <location>
        <begin position="544"/>
        <end position="555"/>
    </location>
</feature>
<feature type="coiled-coil region" evidence="2">
    <location>
        <begin position="874"/>
        <end position="908"/>
    </location>
</feature>
<feature type="compositionally biased region" description="Pro residues" evidence="3">
    <location>
        <begin position="460"/>
        <end position="489"/>
    </location>
</feature>